<sequence>MFQKTLAASSSFSISTNLYRRTRPINPIWQPRSGNDEKTPKSSGAAPPPKTVTATATPPMAKAEDTISLKIYDAMVIREPMALGKDKRKVWDKLMNAKVVYLGEARQVPIADNKVLELEIVKNFEKEMFGGRTTIVFGFGSIST</sequence>
<name>A0ACC0GHI3_9ERIC</name>
<proteinExistence type="predicted"/>
<organism evidence="1 2">
    <name type="scientific">Camellia lanceoleosa</name>
    <dbReference type="NCBI Taxonomy" id="1840588"/>
    <lineage>
        <taxon>Eukaryota</taxon>
        <taxon>Viridiplantae</taxon>
        <taxon>Streptophyta</taxon>
        <taxon>Embryophyta</taxon>
        <taxon>Tracheophyta</taxon>
        <taxon>Spermatophyta</taxon>
        <taxon>Magnoliopsida</taxon>
        <taxon>eudicotyledons</taxon>
        <taxon>Gunneridae</taxon>
        <taxon>Pentapetalae</taxon>
        <taxon>asterids</taxon>
        <taxon>Ericales</taxon>
        <taxon>Theaceae</taxon>
        <taxon>Camellia</taxon>
    </lineage>
</organism>
<dbReference type="EMBL" id="CM045765">
    <property type="protein sequence ID" value="KAI8000419.1"/>
    <property type="molecule type" value="Genomic_DNA"/>
</dbReference>
<keyword evidence="2" id="KW-1185">Reference proteome</keyword>
<evidence type="ECO:0000313" key="2">
    <source>
        <dbReference type="Proteomes" id="UP001060215"/>
    </source>
</evidence>
<comment type="caution">
    <text evidence="1">The sequence shown here is derived from an EMBL/GenBank/DDBJ whole genome shotgun (WGS) entry which is preliminary data.</text>
</comment>
<gene>
    <name evidence="1" type="ORF">LOK49_LG09G02486</name>
</gene>
<accession>A0ACC0GHI3</accession>
<evidence type="ECO:0000313" key="1">
    <source>
        <dbReference type="EMBL" id="KAI8000419.1"/>
    </source>
</evidence>
<reference evidence="1 2" key="1">
    <citation type="journal article" date="2022" name="Plant J.">
        <title>Chromosome-level genome of Camellia lanceoleosa provides a valuable resource for understanding genome evolution and self-incompatibility.</title>
        <authorList>
            <person name="Gong W."/>
            <person name="Xiao S."/>
            <person name="Wang L."/>
            <person name="Liao Z."/>
            <person name="Chang Y."/>
            <person name="Mo W."/>
            <person name="Hu G."/>
            <person name="Li W."/>
            <person name="Zhao G."/>
            <person name="Zhu H."/>
            <person name="Hu X."/>
            <person name="Ji K."/>
            <person name="Xiang X."/>
            <person name="Song Q."/>
            <person name="Yuan D."/>
            <person name="Jin S."/>
            <person name="Zhang L."/>
        </authorList>
    </citation>
    <scope>NUCLEOTIDE SEQUENCE [LARGE SCALE GENOMIC DNA]</scope>
    <source>
        <strain evidence="1">SQ_2022a</strain>
    </source>
</reference>
<protein>
    <submittedName>
        <fullName evidence="1">Uncharacterized protein</fullName>
    </submittedName>
</protein>
<dbReference type="Proteomes" id="UP001060215">
    <property type="component" value="Chromosome 8"/>
</dbReference>